<dbReference type="EMBL" id="CP021108">
    <property type="protein sequence ID" value="ARP81784.1"/>
    <property type="molecule type" value="Genomic_DNA"/>
</dbReference>
<dbReference type="OrthoDB" id="9778052at2"/>
<protein>
    <submittedName>
        <fullName evidence="4">Epimerase</fullName>
    </submittedName>
</protein>
<dbReference type="FunFam" id="3.40.50.720:FF:000336">
    <property type="entry name" value="Aldehyde reductase"/>
    <property type="match status" value="1"/>
</dbReference>
<dbReference type="Proteomes" id="UP000194151">
    <property type="component" value="Chromosome"/>
</dbReference>
<dbReference type="GO" id="GO:0016616">
    <property type="term" value="F:oxidoreductase activity, acting on the CH-OH group of donors, NAD or NADP as acceptor"/>
    <property type="evidence" value="ECO:0007669"/>
    <property type="project" value="TreeGrafter"/>
</dbReference>
<dbReference type="RefSeq" id="WP_086064968.1">
    <property type="nucleotide sequence ID" value="NZ_CP021108.1"/>
</dbReference>
<name>A0A1W6YLC5_9BORD</name>
<evidence type="ECO:0000313" key="4">
    <source>
        <dbReference type="EMBL" id="ARP81784.1"/>
    </source>
</evidence>
<dbReference type="Gene3D" id="3.40.50.720">
    <property type="entry name" value="NAD(P)-binding Rossmann-like Domain"/>
    <property type="match status" value="1"/>
</dbReference>
<dbReference type="InterPro" id="IPR001509">
    <property type="entry name" value="Epimerase_deHydtase"/>
</dbReference>
<comment type="similarity">
    <text evidence="2">Belongs to the NAD(P)-dependent epimerase/dehydratase family. Dihydroflavonol-4-reductase subfamily.</text>
</comment>
<keyword evidence="1" id="KW-0560">Oxidoreductase</keyword>
<evidence type="ECO:0000259" key="3">
    <source>
        <dbReference type="Pfam" id="PF01370"/>
    </source>
</evidence>
<evidence type="ECO:0000313" key="5">
    <source>
        <dbReference type="Proteomes" id="UP000194151"/>
    </source>
</evidence>
<dbReference type="KEGG" id="bgv:CAL12_13810"/>
<dbReference type="AlphaFoldDB" id="A0A1W6YLC5"/>
<dbReference type="CDD" id="cd05227">
    <property type="entry name" value="AR_SDR_e"/>
    <property type="match status" value="1"/>
</dbReference>
<organism evidence="4 5">
    <name type="scientific">Bordetella genomosp. 8</name>
    <dbReference type="NCBI Taxonomy" id="1416806"/>
    <lineage>
        <taxon>Bacteria</taxon>
        <taxon>Pseudomonadati</taxon>
        <taxon>Pseudomonadota</taxon>
        <taxon>Betaproteobacteria</taxon>
        <taxon>Burkholderiales</taxon>
        <taxon>Alcaligenaceae</taxon>
        <taxon>Bordetella</taxon>
    </lineage>
</organism>
<evidence type="ECO:0000256" key="1">
    <source>
        <dbReference type="ARBA" id="ARBA00023002"/>
    </source>
</evidence>
<gene>
    <name evidence="4" type="ORF">CAL12_13810</name>
</gene>
<evidence type="ECO:0000256" key="2">
    <source>
        <dbReference type="ARBA" id="ARBA00023445"/>
    </source>
</evidence>
<sequence length="359" mass="38169">MSSAPTQVLVTGGSGFIAQHCILALLGQGYRVRTTVRSMAREAEVRQNLRTGGVDATDMLSFVAADLEADEGWARAAAGCTYVMHGASPTPTGAHASEADWIRPAVDGNLRVLRAARDAGVRRVVLTSALGAICAGHGQMSRPYNESDWSDLTSRNIWPYQKSKTLAERAAWDFVAREGGGMELSVVNPVTVLGPVLGPDYSHSIRLIKRILEGQAGQPKLNSGFVDVRDVADLHLRAMKHDAANGERFLAIAGESMWLTEVAALLKARMGAAAAKVKTTAIPNAIVRLGALRDPALRGAVPLLGLVLNATSEKAIRLLGWAPRSREDAIIATAESLLRLGLLSRLGGVSDSLSIRTKV</sequence>
<dbReference type="Pfam" id="PF01370">
    <property type="entry name" value="Epimerase"/>
    <property type="match status" value="1"/>
</dbReference>
<reference evidence="4 5" key="1">
    <citation type="submission" date="2017-05" db="EMBL/GenBank/DDBJ databases">
        <title>Complete and WGS of Bordetella genogroups.</title>
        <authorList>
            <person name="Spilker T."/>
            <person name="LiPuma J."/>
        </authorList>
    </citation>
    <scope>NUCLEOTIDE SEQUENCE [LARGE SCALE GENOMIC DNA]</scope>
    <source>
        <strain evidence="4 5">AU19157</strain>
    </source>
</reference>
<dbReference type="InterPro" id="IPR036291">
    <property type="entry name" value="NAD(P)-bd_dom_sf"/>
</dbReference>
<dbReference type="PANTHER" id="PTHR10366">
    <property type="entry name" value="NAD DEPENDENT EPIMERASE/DEHYDRATASE"/>
    <property type="match status" value="1"/>
</dbReference>
<feature type="domain" description="NAD-dependent epimerase/dehydratase" evidence="3">
    <location>
        <begin position="8"/>
        <end position="247"/>
    </location>
</feature>
<dbReference type="PANTHER" id="PTHR10366:SF564">
    <property type="entry name" value="STEROL-4-ALPHA-CARBOXYLATE 3-DEHYDROGENASE, DECARBOXYLATING"/>
    <property type="match status" value="1"/>
</dbReference>
<keyword evidence="5" id="KW-1185">Reference proteome</keyword>
<dbReference type="SUPFAM" id="SSF51735">
    <property type="entry name" value="NAD(P)-binding Rossmann-fold domains"/>
    <property type="match status" value="1"/>
</dbReference>
<proteinExistence type="inferred from homology"/>
<dbReference type="STRING" id="1416806.CAL12_13810"/>
<accession>A0A1W6YLC5</accession>
<dbReference type="InterPro" id="IPR050425">
    <property type="entry name" value="NAD(P)_dehydrat-like"/>
</dbReference>